<sequence length="271" mass="31819">MNRECYLCQQPIIEELTWQELFSFKCMDKPVVCPICQAGFINYQCFDQPCAGCGRALDANSQTPFNRIYKWKQEIFCWDCYRWLRERTVSRSLLNHQAIYVYNDFFRSFIYRYKYLGDYRLAKVPARDLRSLYASYQDYCWLVLPSSPQSLQKRLFHPTASILTQAGIPFLSPYTYIGDGVRQASKSREERLNLSEPFKIDQLEFLQTTRQNKFMVFDDVYTTGATMIQAKQELMRVLKLAGTMDWQVSSLSLGRDPLKEMSATTDSSYTE</sequence>
<evidence type="ECO:0008006" key="3">
    <source>
        <dbReference type="Google" id="ProtNLM"/>
    </source>
</evidence>
<reference evidence="1 2" key="1">
    <citation type="submission" date="2012-01" db="EMBL/GenBank/DDBJ databases">
        <title>The Genome Sequence of Facklamia languida CCUG 37842.</title>
        <authorList>
            <consortium name="The Broad Institute Genome Sequencing Platform"/>
            <person name="Earl A."/>
            <person name="Ward D."/>
            <person name="Feldgarden M."/>
            <person name="Gevers D."/>
            <person name="Huys G."/>
            <person name="Young S.K."/>
            <person name="Zeng Q."/>
            <person name="Gargeya S."/>
            <person name="Fitzgerald M."/>
            <person name="Haas B."/>
            <person name="Abouelleil A."/>
            <person name="Alvarado L."/>
            <person name="Arachchi H.M."/>
            <person name="Berlin A."/>
            <person name="Chapman S.B."/>
            <person name="Gearin G."/>
            <person name="Goldberg J."/>
            <person name="Griggs A."/>
            <person name="Gujja S."/>
            <person name="Hansen M."/>
            <person name="Heiman D."/>
            <person name="Howarth C."/>
            <person name="Larimer J."/>
            <person name="Lui A."/>
            <person name="MacDonald P.J.P."/>
            <person name="McCowen C."/>
            <person name="Montmayeur A."/>
            <person name="Murphy C."/>
            <person name="Neiman D."/>
            <person name="Pearson M."/>
            <person name="Priest M."/>
            <person name="Roberts A."/>
            <person name="Saif S."/>
            <person name="Shea T."/>
            <person name="Sisk P."/>
            <person name="Stolte C."/>
            <person name="Sykes S."/>
            <person name="Wortman J."/>
            <person name="Nusbaum C."/>
            <person name="Birren B."/>
        </authorList>
    </citation>
    <scope>NUCLEOTIDE SEQUENCE [LARGE SCALE GENOMIC DNA]</scope>
    <source>
        <strain evidence="1 2">CCUG 37842</strain>
    </source>
</reference>
<keyword evidence="2" id="KW-1185">Reference proteome</keyword>
<dbReference type="InterPro" id="IPR051910">
    <property type="entry name" value="ComF/GntX_DNA_util-trans"/>
</dbReference>
<dbReference type="SUPFAM" id="SSF53271">
    <property type="entry name" value="PRTase-like"/>
    <property type="match status" value="1"/>
</dbReference>
<proteinExistence type="predicted"/>
<evidence type="ECO:0000313" key="1">
    <source>
        <dbReference type="EMBL" id="EHR37911.1"/>
    </source>
</evidence>
<accession>H3NIB2</accession>
<dbReference type="EMBL" id="AGEG01000003">
    <property type="protein sequence ID" value="EHR37911.1"/>
    <property type="molecule type" value="Genomic_DNA"/>
</dbReference>
<dbReference type="HOGENOM" id="CLU_054549_4_0_9"/>
<name>H3NIB2_9LACT</name>
<protein>
    <recommendedName>
        <fullName evidence="3">ComF family protein</fullName>
    </recommendedName>
</protein>
<dbReference type="RefSeq" id="WP_006308567.1">
    <property type="nucleotide sequence ID" value="NZ_JH601133.1"/>
</dbReference>
<dbReference type="STRING" id="883113.HMPREF9708_00540"/>
<dbReference type="OrthoDB" id="9779910at2"/>
<comment type="caution">
    <text evidence="1">The sequence shown here is derived from an EMBL/GenBank/DDBJ whole genome shotgun (WGS) entry which is preliminary data.</text>
</comment>
<dbReference type="PATRIC" id="fig|883113.3.peg.542"/>
<dbReference type="AlphaFoldDB" id="H3NIB2"/>
<dbReference type="PANTHER" id="PTHR47505:SF1">
    <property type="entry name" value="DNA UTILIZATION PROTEIN YHGH"/>
    <property type="match status" value="1"/>
</dbReference>
<dbReference type="InterPro" id="IPR029057">
    <property type="entry name" value="PRTase-like"/>
</dbReference>
<dbReference type="PANTHER" id="PTHR47505">
    <property type="entry name" value="DNA UTILIZATION PROTEIN YHGH"/>
    <property type="match status" value="1"/>
</dbReference>
<evidence type="ECO:0000313" key="2">
    <source>
        <dbReference type="Proteomes" id="UP000006190"/>
    </source>
</evidence>
<gene>
    <name evidence="1" type="ORF">HMPREF9708_00540</name>
</gene>
<dbReference type="eggNOG" id="COG1040">
    <property type="taxonomic scope" value="Bacteria"/>
</dbReference>
<organism evidence="1 2">
    <name type="scientific">Facklamia languida CCUG 37842</name>
    <dbReference type="NCBI Taxonomy" id="883113"/>
    <lineage>
        <taxon>Bacteria</taxon>
        <taxon>Bacillati</taxon>
        <taxon>Bacillota</taxon>
        <taxon>Bacilli</taxon>
        <taxon>Lactobacillales</taxon>
        <taxon>Aerococcaceae</taxon>
        <taxon>Facklamia</taxon>
    </lineage>
</organism>
<dbReference type="Proteomes" id="UP000006190">
    <property type="component" value="Unassembled WGS sequence"/>
</dbReference>